<evidence type="ECO:0000256" key="2">
    <source>
        <dbReference type="ARBA" id="ARBA00022448"/>
    </source>
</evidence>
<dbReference type="EMBL" id="JBGUAW010000008">
    <property type="protein sequence ID" value="MFA9461607.1"/>
    <property type="molecule type" value="Genomic_DNA"/>
</dbReference>
<dbReference type="InterPro" id="IPR017871">
    <property type="entry name" value="ABC_transporter-like_CS"/>
</dbReference>
<evidence type="ECO:0000256" key="1">
    <source>
        <dbReference type="ARBA" id="ARBA00005417"/>
    </source>
</evidence>
<dbReference type="RefSeq" id="WP_373656391.1">
    <property type="nucleotide sequence ID" value="NZ_JBGUAW010000008.1"/>
</dbReference>
<evidence type="ECO:0000259" key="6">
    <source>
        <dbReference type="PROSITE" id="PS50893"/>
    </source>
</evidence>
<dbReference type="PANTHER" id="PTHR42788:SF19">
    <property type="entry name" value="ALIPHATIC SULFONATES IMPORT ATP-BINDING PROTEIN SSUB 2"/>
    <property type="match status" value="1"/>
</dbReference>
<keyword evidence="2" id="KW-0813">Transport</keyword>
<dbReference type="GO" id="GO:0005524">
    <property type="term" value="F:ATP binding"/>
    <property type="evidence" value="ECO:0007669"/>
    <property type="project" value="UniProtKB-KW"/>
</dbReference>
<dbReference type="InterPro" id="IPR027417">
    <property type="entry name" value="P-loop_NTPase"/>
</dbReference>
<dbReference type="Pfam" id="PF00005">
    <property type="entry name" value="ABC_tran"/>
    <property type="match status" value="1"/>
</dbReference>
<evidence type="ECO:0000256" key="4">
    <source>
        <dbReference type="ARBA" id="ARBA00022840"/>
    </source>
</evidence>
<dbReference type="Proteomes" id="UP001575181">
    <property type="component" value="Unassembled WGS sequence"/>
</dbReference>
<protein>
    <submittedName>
        <fullName evidence="7">ABC transporter ATP-binding protein</fullName>
    </submittedName>
</protein>
<evidence type="ECO:0000313" key="7">
    <source>
        <dbReference type="EMBL" id="MFA9461607.1"/>
    </source>
</evidence>
<dbReference type="PROSITE" id="PS50893">
    <property type="entry name" value="ABC_TRANSPORTER_2"/>
    <property type="match status" value="1"/>
</dbReference>
<sequence>MSATVTIDYVSHTFRGHREPTLSSVDARIEAGERVALVGRSGCGKTTLLQMMAGLLLPSEGVVRINNRQVTRPNARWNLMFQKACLYPWLNVRENVRLGCLFAGRTEGMEDRVDRFLELVGLGDRRDAPVQSLSGGQQQRVALARSLSLEPELLLLDEPFSALDTFTRGALQDDVAQIAADQDLTMVLITHDIDEAVAMADRVFVMAQNPGRVLGEEPIPLAFPRNRHAPEFSRVRERLMHRFEAASGLQSGNEAAETPSADTQPPPIRRAV</sequence>
<dbReference type="InterPro" id="IPR003439">
    <property type="entry name" value="ABC_transporter-like_ATP-bd"/>
</dbReference>
<gene>
    <name evidence="7" type="ORF">ACERLL_12315</name>
</gene>
<comment type="similarity">
    <text evidence="1">Belongs to the ABC transporter superfamily.</text>
</comment>
<evidence type="ECO:0000256" key="3">
    <source>
        <dbReference type="ARBA" id="ARBA00022741"/>
    </source>
</evidence>
<dbReference type="SUPFAM" id="SSF52540">
    <property type="entry name" value="P-loop containing nucleoside triphosphate hydrolases"/>
    <property type="match status" value="1"/>
</dbReference>
<name>A0ABV4TWC2_9GAMM</name>
<organism evidence="7 8">
    <name type="scientific">Thiohalorhabdus methylotrophus</name>
    <dbReference type="NCBI Taxonomy" id="3242694"/>
    <lineage>
        <taxon>Bacteria</taxon>
        <taxon>Pseudomonadati</taxon>
        <taxon>Pseudomonadota</taxon>
        <taxon>Gammaproteobacteria</taxon>
        <taxon>Thiohalorhabdales</taxon>
        <taxon>Thiohalorhabdaceae</taxon>
        <taxon>Thiohalorhabdus</taxon>
    </lineage>
</organism>
<dbReference type="InterPro" id="IPR003593">
    <property type="entry name" value="AAA+_ATPase"/>
</dbReference>
<reference evidence="7 8" key="1">
    <citation type="submission" date="2024-08" db="EMBL/GenBank/DDBJ databases">
        <title>Whole-genome sequencing of halo(alkali)philic microorganisms from hypersaline lakes.</title>
        <authorList>
            <person name="Sorokin D.Y."/>
            <person name="Merkel A.Y."/>
            <person name="Messina E."/>
            <person name="Yakimov M."/>
        </authorList>
    </citation>
    <scope>NUCLEOTIDE SEQUENCE [LARGE SCALE GENOMIC DNA]</scope>
    <source>
        <strain evidence="7 8">Cl-TMA</strain>
    </source>
</reference>
<evidence type="ECO:0000313" key="8">
    <source>
        <dbReference type="Proteomes" id="UP001575181"/>
    </source>
</evidence>
<proteinExistence type="inferred from homology"/>
<dbReference type="PANTHER" id="PTHR42788">
    <property type="entry name" value="TAURINE IMPORT ATP-BINDING PROTEIN-RELATED"/>
    <property type="match status" value="1"/>
</dbReference>
<dbReference type="PROSITE" id="PS00211">
    <property type="entry name" value="ABC_TRANSPORTER_1"/>
    <property type="match status" value="1"/>
</dbReference>
<dbReference type="SMART" id="SM00382">
    <property type="entry name" value="AAA"/>
    <property type="match status" value="1"/>
</dbReference>
<comment type="caution">
    <text evidence="7">The sequence shown here is derived from an EMBL/GenBank/DDBJ whole genome shotgun (WGS) entry which is preliminary data.</text>
</comment>
<dbReference type="InterPro" id="IPR050166">
    <property type="entry name" value="ABC_transporter_ATP-bind"/>
</dbReference>
<dbReference type="Gene3D" id="3.40.50.300">
    <property type="entry name" value="P-loop containing nucleotide triphosphate hydrolases"/>
    <property type="match status" value="1"/>
</dbReference>
<feature type="region of interest" description="Disordered" evidence="5">
    <location>
        <begin position="247"/>
        <end position="272"/>
    </location>
</feature>
<keyword evidence="3" id="KW-0547">Nucleotide-binding</keyword>
<keyword evidence="4 7" id="KW-0067">ATP-binding</keyword>
<accession>A0ABV4TWC2</accession>
<feature type="domain" description="ABC transporter" evidence="6">
    <location>
        <begin position="5"/>
        <end position="233"/>
    </location>
</feature>
<keyword evidence="8" id="KW-1185">Reference proteome</keyword>
<evidence type="ECO:0000256" key="5">
    <source>
        <dbReference type="SAM" id="MobiDB-lite"/>
    </source>
</evidence>